<evidence type="ECO:0000313" key="2">
    <source>
        <dbReference type="EMBL" id="MDR6804455.1"/>
    </source>
</evidence>
<dbReference type="PANTHER" id="PTHR34109:SF1">
    <property type="entry name" value="VOC DOMAIN-CONTAINING PROTEIN"/>
    <property type="match status" value="1"/>
</dbReference>
<keyword evidence="3" id="KW-1185">Reference proteome</keyword>
<dbReference type="RefSeq" id="WP_309981742.1">
    <property type="nucleotide sequence ID" value="NZ_JAVDTI010000001.1"/>
</dbReference>
<accession>A0ABU1QUL7</accession>
<dbReference type="Proteomes" id="UP001264980">
    <property type="component" value="Unassembled WGS sequence"/>
</dbReference>
<dbReference type="InterPro" id="IPR037523">
    <property type="entry name" value="VOC_core"/>
</dbReference>
<dbReference type="PROSITE" id="PS51819">
    <property type="entry name" value="VOC"/>
    <property type="match status" value="1"/>
</dbReference>
<gene>
    <name evidence="2" type="ORF">J2W84_001492</name>
</gene>
<reference evidence="2 3" key="1">
    <citation type="submission" date="2023-07" db="EMBL/GenBank/DDBJ databases">
        <title>Sorghum-associated microbial communities from plants grown in Nebraska, USA.</title>
        <authorList>
            <person name="Schachtman D."/>
        </authorList>
    </citation>
    <scope>NUCLEOTIDE SEQUENCE [LARGE SCALE GENOMIC DNA]</scope>
    <source>
        <strain evidence="2 3">BE57</strain>
    </source>
</reference>
<dbReference type="CDD" id="cd07246">
    <property type="entry name" value="VOC_like"/>
    <property type="match status" value="1"/>
</dbReference>
<dbReference type="EMBL" id="JAVDTI010000001">
    <property type="protein sequence ID" value="MDR6804455.1"/>
    <property type="molecule type" value="Genomic_DNA"/>
</dbReference>
<dbReference type="InterPro" id="IPR004360">
    <property type="entry name" value="Glyas_Fos-R_dOase_dom"/>
</dbReference>
<dbReference type="InterPro" id="IPR029068">
    <property type="entry name" value="Glyas_Bleomycin-R_OHBP_Dase"/>
</dbReference>
<organism evidence="2 3">
    <name type="scientific">Dyadobacter fermentans</name>
    <dbReference type="NCBI Taxonomy" id="94254"/>
    <lineage>
        <taxon>Bacteria</taxon>
        <taxon>Pseudomonadati</taxon>
        <taxon>Bacteroidota</taxon>
        <taxon>Cytophagia</taxon>
        <taxon>Cytophagales</taxon>
        <taxon>Spirosomataceae</taxon>
        <taxon>Dyadobacter</taxon>
    </lineage>
</organism>
<evidence type="ECO:0000313" key="3">
    <source>
        <dbReference type="Proteomes" id="UP001264980"/>
    </source>
</evidence>
<dbReference type="Pfam" id="PF00903">
    <property type="entry name" value="Glyoxalase"/>
    <property type="match status" value="1"/>
</dbReference>
<protein>
    <submittedName>
        <fullName evidence="2">PhnB protein</fullName>
    </submittedName>
</protein>
<name>A0ABU1QUL7_9BACT</name>
<feature type="domain" description="VOC" evidence="1">
    <location>
        <begin position="6"/>
        <end position="130"/>
    </location>
</feature>
<dbReference type="PANTHER" id="PTHR34109">
    <property type="entry name" value="BNAUNNG04460D PROTEIN-RELATED"/>
    <property type="match status" value="1"/>
</dbReference>
<proteinExistence type="predicted"/>
<dbReference type="Gene3D" id="3.10.180.10">
    <property type="entry name" value="2,3-Dihydroxybiphenyl 1,2-Dioxygenase, domain 1"/>
    <property type="match status" value="1"/>
</dbReference>
<dbReference type="SUPFAM" id="SSF54593">
    <property type="entry name" value="Glyoxalase/Bleomycin resistance protein/Dihydroxybiphenyl dioxygenase"/>
    <property type="match status" value="1"/>
</dbReference>
<sequence length="132" mass="14646">MMETTTPTFAPELYIPNGVRDVDFYINGLGAVELRRFSNDDGTIHVSELSINGAVFHLHEETRNPALFSPSRHQGSTVTIGLFVDDVDAYMARAVGAGAKVTSPAQDYDYGYRQGDVVDPFGHVWMFESRIM</sequence>
<comment type="caution">
    <text evidence="2">The sequence shown here is derived from an EMBL/GenBank/DDBJ whole genome shotgun (WGS) entry which is preliminary data.</text>
</comment>
<evidence type="ECO:0000259" key="1">
    <source>
        <dbReference type="PROSITE" id="PS51819"/>
    </source>
</evidence>